<evidence type="ECO:0000256" key="7">
    <source>
        <dbReference type="ARBA" id="ARBA00023154"/>
    </source>
</evidence>
<dbReference type="CDD" id="cd02274">
    <property type="entry name" value="DHDPR_N"/>
    <property type="match status" value="1"/>
</dbReference>
<evidence type="ECO:0000256" key="1">
    <source>
        <dbReference type="ARBA" id="ARBA00006642"/>
    </source>
</evidence>
<feature type="domain" description="Dihydrodipicolinate reductase N-terminal" evidence="13">
    <location>
        <begin position="3"/>
        <end position="127"/>
    </location>
</feature>
<evidence type="ECO:0000259" key="14">
    <source>
        <dbReference type="Pfam" id="PF05173"/>
    </source>
</evidence>
<sequence length="266" mass="28613">MKIKVLVAGATGWAGSALCKGIDADPGLELTGGISRKMQGRNLSQLLELQSENVPVFGDAETALSTVSCDVFFEFTKPEVAKKNIITAIGKGVNVIVGTSGLTDEDYQEIETLATKHKVSVLAVGNFAITAVLLMKFSEMAAKYISDFEVIDYADSHKIDSPSGTTRELVKRLSEVRIPNDFVSGDHLVGPVESRGAKINHVRVHALRLPSYTISVESVFGLQDERLTIRHDSGTGAEPYVKGGLLAIKKVGSFKGFKRGLDSVMD</sequence>
<organism evidence="15 16">
    <name type="scientific">Pedobacter nutrimenti</name>
    <dbReference type="NCBI Taxonomy" id="1241337"/>
    <lineage>
        <taxon>Bacteria</taxon>
        <taxon>Pseudomonadati</taxon>
        <taxon>Bacteroidota</taxon>
        <taxon>Sphingobacteriia</taxon>
        <taxon>Sphingobacteriales</taxon>
        <taxon>Sphingobacteriaceae</taxon>
        <taxon>Pedobacter</taxon>
    </lineage>
</organism>
<dbReference type="GO" id="GO:0009089">
    <property type="term" value="P:lysine biosynthetic process via diaminopimelate"/>
    <property type="evidence" value="ECO:0007669"/>
    <property type="project" value="UniProtKB-UniRule"/>
</dbReference>
<evidence type="ECO:0000256" key="8">
    <source>
        <dbReference type="ARBA" id="ARBA00037922"/>
    </source>
</evidence>
<dbReference type="NCBIfam" id="TIGR00036">
    <property type="entry name" value="dapB"/>
    <property type="match status" value="1"/>
</dbReference>
<dbReference type="OrthoDB" id="9790352at2"/>
<dbReference type="InterPro" id="IPR023940">
    <property type="entry name" value="DHDPR_bac"/>
</dbReference>
<dbReference type="Gene3D" id="3.30.360.10">
    <property type="entry name" value="Dihydrodipicolinate Reductase, domain 2"/>
    <property type="match status" value="1"/>
</dbReference>
<dbReference type="PIRSF" id="PIRSF000161">
    <property type="entry name" value="DHPR"/>
    <property type="match status" value="1"/>
</dbReference>
<dbReference type="Pfam" id="PF05173">
    <property type="entry name" value="DapB_C"/>
    <property type="match status" value="1"/>
</dbReference>
<dbReference type="SUPFAM" id="SSF55347">
    <property type="entry name" value="Glyceraldehyde-3-phosphate dehydrogenase-like, C-terminal domain"/>
    <property type="match status" value="1"/>
</dbReference>
<comment type="caution">
    <text evidence="15">The sequence shown here is derived from an EMBL/GenBank/DDBJ whole genome shotgun (WGS) entry which is preliminary data.</text>
</comment>
<dbReference type="InterPro" id="IPR036291">
    <property type="entry name" value="NAD(P)-bd_dom_sf"/>
</dbReference>
<evidence type="ECO:0000256" key="4">
    <source>
        <dbReference type="ARBA" id="ARBA00022915"/>
    </source>
</evidence>
<comment type="similarity">
    <text evidence="1">Belongs to the DapB family.</text>
</comment>
<keyword evidence="3" id="KW-0521">NADP</keyword>
<evidence type="ECO:0000313" key="16">
    <source>
        <dbReference type="Proteomes" id="UP000248198"/>
    </source>
</evidence>
<dbReference type="PANTHER" id="PTHR20836:SF0">
    <property type="entry name" value="4-HYDROXY-TETRAHYDRODIPICOLINATE REDUCTASE 1, CHLOROPLASTIC-RELATED"/>
    <property type="match status" value="1"/>
</dbReference>
<gene>
    <name evidence="15" type="ORF">B0O44_104566</name>
</gene>
<keyword evidence="5" id="KW-0560">Oxidoreductase</keyword>
<dbReference type="Pfam" id="PF01113">
    <property type="entry name" value="DapB_N"/>
    <property type="match status" value="1"/>
</dbReference>
<name>A0A318UK83_9SPHI</name>
<accession>A0A318UK83</accession>
<reference evidence="15 16" key="1">
    <citation type="submission" date="2018-06" db="EMBL/GenBank/DDBJ databases">
        <title>Genomic Encyclopedia of Archaeal and Bacterial Type Strains, Phase II (KMG-II): from individual species to whole genera.</title>
        <authorList>
            <person name="Goeker M."/>
        </authorList>
    </citation>
    <scope>NUCLEOTIDE SEQUENCE [LARGE SCALE GENOMIC DNA]</scope>
    <source>
        <strain evidence="15 16">DSM 27372</strain>
    </source>
</reference>
<dbReference type="SUPFAM" id="SSF51735">
    <property type="entry name" value="NAD(P)-binding Rossmann-fold domains"/>
    <property type="match status" value="1"/>
</dbReference>
<dbReference type="InterPro" id="IPR000846">
    <property type="entry name" value="DapB_N"/>
</dbReference>
<evidence type="ECO:0000256" key="10">
    <source>
        <dbReference type="ARBA" id="ARBA00049080"/>
    </source>
</evidence>
<evidence type="ECO:0000256" key="5">
    <source>
        <dbReference type="ARBA" id="ARBA00023002"/>
    </source>
</evidence>
<dbReference type="EC" id="1.17.1.8" evidence="9 12"/>
<dbReference type="GO" id="GO:0008839">
    <property type="term" value="F:4-hydroxy-tetrahydrodipicolinate reductase"/>
    <property type="evidence" value="ECO:0007669"/>
    <property type="project" value="UniProtKB-UniRule"/>
</dbReference>
<keyword evidence="16" id="KW-1185">Reference proteome</keyword>
<evidence type="ECO:0000313" key="15">
    <source>
        <dbReference type="EMBL" id="PYF74395.1"/>
    </source>
</evidence>
<protein>
    <recommendedName>
        <fullName evidence="9 12">4-hydroxy-tetrahydrodipicolinate reductase</fullName>
        <ecNumber evidence="9 12">1.17.1.8</ecNumber>
    </recommendedName>
</protein>
<dbReference type="PANTHER" id="PTHR20836">
    <property type="entry name" value="DIHYDRODIPICOLINATE REDUCTASE"/>
    <property type="match status" value="1"/>
</dbReference>
<keyword evidence="7" id="KW-0457">Lysine biosynthesis</keyword>
<proteinExistence type="inferred from homology"/>
<evidence type="ECO:0000256" key="6">
    <source>
        <dbReference type="ARBA" id="ARBA00023027"/>
    </source>
</evidence>
<evidence type="ECO:0000256" key="12">
    <source>
        <dbReference type="NCBIfam" id="TIGR00036"/>
    </source>
</evidence>
<evidence type="ECO:0000256" key="11">
    <source>
        <dbReference type="ARBA" id="ARBA00049396"/>
    </source>
</evidence>
<keyword evidence="2" id="KW-0028">Amino-acid biosynthesis</keyword>
<comment type="catalytic activity">
    <reaction evidence="10">
        <text>(S)-2,3,4,5-tetrahydrodipicolinate + NADP(+) + H2O = (2S,4S)-4-hydroxy-2,3,4,5-tetrahydrodipicolinate + NADPH + H(+)</text>
        <dbReference type="Rhea" id="RHEA:35331"/>
        <dbReference type="ChEBI" id="CHEBI:15377"/>
        <dbReference type="ChEBI" id="CHEBI:15378"/>
        <dbReference type="ChEBI" id="CHEBI:16845"/>
        <dbReference type="ChEBI" id="CHEBI:57783"/>
        <dbReference type="ChEBI" id="CHEBI:58349"/>
        <dbReference type="ChEBI" id="CHEBI:67139"/>
        <dbReference type="EC" id="1.17.1.8"/>
    </reaction>
</comment>
<dbReference type="EMBL" id="QKLU01000004">
    <property type="protein sequence ID" value="PYF74395.1"/>
    <property type="molecule type" value="Genomic_DNA"/>
</dbReference>
<comment type="pathway">
    <text evidence="8">Amino-acid biosynthesis; L-lysine biosynthesis via DAP pathway; (S)-tetrahydrodipicolinate from L-aspartate: step 4/4.</text>
</comment>
<keyword evidence="4" id="KW-0220">Diaminopimelate biosynthesis</keyword>
<comment type="catalytic activity">
    <reaction evidence="11">
        <text>(S)-2,3,4,5-tetrahydrodipicolinate + NAD(+) + H2O = (2S,4S)-4-hydroxy-2,3,4,5-tetrahydrodipicolinate + NADH + H(+)</text>
        <dbReference type="Rhea" id="RHEA:35323"/>
        <dbReference type="ChEBI" id="CHEBI:15377"/>
        <dbReference type="ChEBI" id="CHEBI:15378"/>
        <dbReference type="ChEBI" id="CHEBI:16845"/>
        <dbReference type="ChEBI" id="CHEBI:57540"/>
        <dbReference type="ChEBI" id="CHEBI:57945"/>
        <dbReference type="ChEBI" id="CHEBI:67139"/>
        <dbReference type="EC" id="1.17.1.8"/>
    </reaction>
</comment>
<dbReference type="GO" id="GO:0019877">
    <property type="term" value="P:diaminopimelate biosynthetic process"/>
    <property type="evidence" value="ECO:0007669"/>
    <property type="project" value="UniProtKB-KW"/>
</dbReference>
<dbReference type="AlphaFoldDB" id="A0A318UK83"/>
<evidence type="ECO:0000259" key="13">
    <source>
        <dbReference type="Pfam" id="PF01113"/>
    </source>
</evidence>
<dbReference type="Gene3D" id="3.40.50.720">
    <property type="entry name" value="NAD(P)-binding Rossmann-like Domain"/>
    <property type="match status" value="1"/>
</dbReference>
<dbReference type="RefSeq" id="WP_110831668.1">
    <property type="nucleotide sequence ID" value="NZ_QKLU01000004.1"/>
</dbReference>
<feature type="domain" description="Dihydrodipicolinate reductase C-terminal" evidence="14">
    <location>
        <begin position="131"/>
        <end position="255"/>
    </location>
</feature>
<dbReference type="InterPro" id="IPR022663">
    <property type="entry name" value="DapB_C"/>
</dbReference>
<evidence type="ECO:0000256" key="9">
    <source>
        <dbReference type="ARBA" id="ARBA00038983"/>
    </source>
</evidence>
<evidence type="ECO:0000256" key="2">
    <source>
        <dbReference type="ARBA" id="ARBA00022605"/>
    </source>
</evidence>
<keyword evidence="6" id="KW-0520">NAD</keyword>
<evidence type="ECO:0000256" key="3">
    <source>
        <dbReference type="ARBA" id="ARBA00022857"/>
    </source>
</evidence>
<dbReference type="GO" id="GO:0005829">
    <property type="term" value="C:cytosol"/>
    <property type="evidence" value="ECO:0007669"/>
    <property type="project" value="TreeGrafter"/>
</dbReference>
<dbReference type="Proteomes" id="UP000248198">
    <property type="component" value="Unassembled WGS sequence"/>
</dbReference>